<name>A0ABU7KL75_9ACTN</name>
<sequence>MVDAIANDHLDAEQRQALADLVDLLAAEMVSDSNSRPRTLMDRTIEEAGAWGNLRSAWKRLHRHLYPRAGTP</sequence>
<reference evidence="1 2" key="1">
    <citation type="submission" date="2023-07" db="EMBL/GenBank/DDBJ databases">
        <authorList>
            <person name="Girao M."/>
            <person name="Carvalho M.F."/>
        </authorList>
    </citation>
    <scope>NUCLEOTIDE SEQUENCE [LARGE SCALE GENOMIC DNA]</scope>
    <source>
        <strain evidence="1 2">66/93</strain>
    </source>
</reference>
<proteinExistence type="predicted"/>
<dbReference type="RefSeq" id="WP_330157297.1">
    <property type="nucleotide sequence ID" value="NZ_BAAAJA010000018.1"/>
</dbReference>
<dbReference type="Proteomes" id="UP001348641">
    <property type="component" value="Unassembled WGS sequence"/>
</dbReference>
<organism evidence="1 2">
    <name type="scientific">Nocardiopsis tropica</name>
    <dbReference type="NCBI Taxonomy" id="109330"/>
    <lineage>
        <taxon>Bacteria</taxon>
        <taxon>Bacillati</taxon>
        <taxon>Actinomycetota</taxon>
        <taxon>Actinomycetes</taxon>
        <taxon>Streptosporangiales</taxon>
        <taxon>Nocardiopsidaceae</taxon>
        <taxon>Nocardiopsis</taxon>
    </lineage>
</organism>
<accession>A0ABU7KL75</accession>
<protein>
    <submittedName>
        <fullName evidence="1">Uncharacterized protein</fullName>
    </submittedName>
</protein>
<evidence type="ECO:0000313" key="1">
    <source>
        <dbReference type="EMBL" id="MEE2050055.1"/>
    </source>
</evidence>
<dbReference type="EMBL" id="JAUUCC010000010">
    <property type="protein sequence ID" value="MEE2050055.1"/>
    <property type="molecule type" value="Genomic_DNA"/>
</dbReference>
<comment type="caution">
    <text evidence="1">The sequence shown here is derived from an EMBL/GenBank/DDBJ whole genome shotgun (WGS) entry which is preliminary data.</text>
</comment>
<gene>
    <name evidence="1" type="ORF">Q8A49_06035</name>
</gene>
<evidence type="ECO:0000313" key="2">
    <source>
        <dbReference type="Proteomes" id="UP001348641"/>
    </source>
</evidence>